<gene>
    <name evidence="2" type="ORF">C8J29_11158</name>
</gene>
<dbReference type="PANTHER" id="PTHR35604">
    <property type="entry name" value="TRANSPOSASE INSH FOR INSERTION SEQUENCE ELEMENT IS5A-RELATED"/>
    <property type="match status" value="1"/>
</dbReference>
<accession>A0ABX5J2E4</accession>
<dbReference type="PANTHER" id="PTHR35604:SF2">
    <property type="entry name" value="TRANSPOSASE INSH FOR INSERTION SEQUENCE ELEMENT IS5A-RELATED"/>
    <property type="match status" value="1"/>
</dbReference>
<evidence type="ECO:0000259" key="1">
    <source>
        <dbReference type="Pfam" id="PF01609"/>
    </source>
</evidence>
<name>A0ABX5J2E4_9RHOB</name>
<organism evidence="2 3">
    <name type="scientific">Cereibacter johrii</name>
    <dbReference type="NCBI Taxonomy" id="445629"/>
    <lineage>
        <taxon>Bacteria</taxon>
        <taxon>Pseudomonadati</taxon>
        <taxon>Pseudomonadota</taxon>
        <taxon>Alphaproteobacteria</taxon>
        <taxon>Rhodobacterales</taxon>
        <taxon>Paracoccaceae</taxon>
        <taxon>Cereibacter</taxon>
    </lineage>
</organism>
<sequence>MGKVWYFGMKAHVGADADSGVTHGLETSPAKRHDSQVWDELLHGKETSAWADKGYVSAEREAAFKAPGKAWGVMRKAPKGGERHPVDAQINRVIAIVRAKVELPFRVIKRQLGIVK</sequence>
<keyword evidence="3" id="KW-1185">Reference proteome</keyword>
<evidence type="ECO:0000313" key="2">
    <source>
        <dbReference type="EMBL" id="PTM75578.1"/>
    </source>
</evidence>
<dbReference type="EMBL" id="PZZW01000011">
    <property type="protein sequence ID" value="PTM75578.1"/>
    <property type="molecule type" value="Genomic_DNA"/>
</dbReference>
<evidence type="ECO:0000313" key="3">
    <source>
        <dbReference type="Proteomes" id="UP000240800"/>
    </source>
</evidence>
<reference evidence="2 3" key="1">
    <citation type="submission" date="2018-04" db="EMBL/GenBank/DDBJ databases">
        <title>Genomic Encyclopedia of Type Strains, Phase III (KMG-III): the genomes of soil and plant-associated and newly described type strains.</title>
        <authorList>
            <person name="Whitman W."/>
        </authorList>
    </citation>
    <scope>NUCLEOTIDE SEQUENCE [LARGE SCALE GENOMIC DNA]</scope>
    <source>
        <strain evidence="2 3">JA192</strain>
    </source>
</reference>
<dbReference type="Pfam" id="PF01609">
    <property type="entry name" value="DDE_Tnp_1"/>
    <property type="match status" value="1"/>
</dbReference>
<dbReference type="InterPro" id="IPR002559">
    <property type="entry name" value="Transposase_11"/>
</dbReference>
<feature type="domain" description="Transposase IS4-like" evidence="1">
    <location>
        <begin position="3"/>
        <end position="114"/>
    </location>
</feature>
<protein>
    <submittedName>
        <fullName evidence="2">DDE family transposase</fullName>
    </submittedName>
</protein>
<dbReference type="Proteomes" id="UP000240800">
    <property type="component" value="Unassembled WGS sequence"/>
</dbReference>
<proteinExistence type="predicted"/>
<comment type="caution">
    <text evidence="2">The sequence shown here is derived from an EMBL/GenBank/DDBJ whole genome shotgun (WGS) entry which is preliminary data.</text>
</comment>